<feature type="region of interest" description="Disordered" evidence="1">
    <location>
        <begin position="27"/>
        <end position="108"/>
    </location>
</feature>
<keyword evidence="3" id="KW-1185">Reference proteome</keyword>
<gene>
    <name evidence="2" type="ORF">FGO68_gene8353</name>
</gene>
<evidence type="ECO:0000313" key="3">
    <source>
        <dbReference type="Proteomes" id="UP000785679"/>
    </source>
</evidence>
<proteinExistence type="predicted"/>
<protein>
    <submittedName>
        <fullName evidence="2">Uncharacterized protein</fullName>
    </submittedName>
</protein>
<name>A0A8J8SVN0_HALGN</name>
<reference evidence="2" key="1">
    <citation type="submission" date="2019-06" db="EMBL/GenBank/DDBJ databases">
        <authorList>
            <person name="Zheng W."/>
        </authorList>
    </citation>
    <scope>NUCLEOTIDE SEQUENCE</scope>
    <source>
        <strain evidence="2">QDHG01</strain>
    </source>
</reference>
<feature type="compositionally biased region" description="Polar residues" evidence="1">
    <location>
        <begin position="27"/>
        <end position="42"/>
    </location>
</feature>
<feature type="compositionally biased region" description="Polar residues" evidence="1">
    <location>
        <begin position="92"/>
        <end position="108"/>
    </location>
</feature>
<evidence type="ECO:0000313" key="2">
    <source>
        <dbReference type="EMBL" id="TNV72379.1"/>
    </source>
</evidence>
<sequence>MEVIPHKHQGATSAVLSEYNLALKSPNSQNLHNLKSSQTTAIDDTGGGAMTSSSEGVKNGKVQWGQGARAVIAQQQQQQQHMGPHHLHSRTETPPLQRAQQRVPTNMS</sequence>
<dbReference type="AlphaFoldDB" id="A0A8J8SVN0"/>
<organism evidence="2 3">
    <name type="scientific">Halteria grandinella</name>
    <dbReference type="NCBI Taxonomy" id="5974"/>
    <lineage>
        <taxon>Eukaryota</taxon>
        <taxon>Sar</taxon>
        <taxon>Alveolata</taxon>
        <taxon>Ciliophora</taxon>
        <taxon>Intramacronucleata</taxon>
        <taxon>Spirotrichea</taxon>
        <taxon>Stichotrichia</taxon>
        <taxon>Sporadotrichida</taxon>
        <taxon>Halteriidae</taxon>
        <taxon>Halteria</taxon>
    </lineage>
</organism>
<comment type="caution">
    <text evidence="2">The sequence shown here is derived from an EMBL/GenBank/DDBJ whole genome shotgun (WGS) entry which is preliminary data.</text>
</comment>
<dbReference type="Proteomes" id="UP000785679">
    <property type="component" value="Unassembled WGS sequence"/>
</dbReference>
<evidence type="ECO:0000256" key="1">
    <source>
        <dbReference type="SAM" id="MobiDB-lite"/>
    </source>
</evidence>
<accession>A0A8J8SVN0</accession>
<dbReference type="EMBL" id="RRYP01022601">
    <property type="protein sequence ID" value="TNV72379.1"/>
    <property type="molecule type" value="Genomic_DNA"/>
</dbReference>